<dbReference type="GO" id="GO:0080188">
    <property type="term" value="P:gene silencing by siRNA-directed DNA methylation"/>
    <property type="evidence" value="ECO:0007669"/>
    <property type="project" value="TreeGrafter"/>
</dbReference>
<dbReference type="GO" id="GO:0046540">
    <property type="term" value="C:U4/U6 x U5 tri-snRNP complex"/>
    <property type="evidence" value="ECO:0007669"/>
    <property type="project" value="TreeGrafter"/>
</dbReference>
<keyword evidence="6" id="KW-0175">Coiled coil</keyword>
<reference evidence="10 11" key="1">
    <citation type="journal article" date="2009" name="Science">
        <title>Green evolution and dynamic adaptations revealed by genomes of the marine picoeukaryotes Micromonas.</title>
        <authorList>
            <person name="Worden A.Z."/>
            <person name="Lee J.H."/>
            <person name="Mock T."/>
            <person name="Rouze P."/>
            <person name="Simmons M.P."/>
            <person name="Aerts A.L."/>
            <person name="Allen A.E."/>
            <person name="Cuvelier M.L."/>
            <person name="Derelle E."/>
            <person name="Everett M.V."/>
            <person name="Foulon E."/>
            <person name="Grimwood J."/>
            <person name="Gundlach H."/>
            <person name="Henrissat B."/>
            <person name="Napoli C."/>
            <person name="McDonald S.M."/>
            <person name="Parker M.S."/>
            <person name="Rombauts S."/>
            <person name="Salamov A."/>
            <person name="Von Dassow P."/>
            <person name="Badger J.H."/>
            <person name="Coutinho P.M."/>
            <person name="Demir E."/>
            <person name="Dubchak I."/>
            <person name="Gentemann C."/>
            <person name="Eikrem W."/>
            <person name="Gready J.E."/>
            <person name="John U."/>
            <person name="Lanier W."/>
            <person name="Lindquist E.A."/>
            <person name="Lucas S."/>
            <person name="Mayer K.F."/>
            <person name="Moreau H."/>
            <person name="Not F."/>
            <person name="Otillar R."/>
            <person name="Panaud O."/>
            <person name="Pangilinan J."/>
            <person name="Paulsen I."/>
            <person name="Piegu B."/>
            <person name="Poliakov A."/>
            <person name="Robbens S."/>
            <person name="Schmutz J."/>
            <person name="Toulza E."/>
            <person name="Wyss T."/>
            <person name="Zelensky A."/>
            <person name="Zhou K."/>
            <person name="Armbrust E.V."/>
            <person name="Bhattacharya D."/>
            <person name="Goodenough U.W."/>
            <person name="Van de Peer Y."/>
            <person name="Grigoriev I.V."/>
        </authorList>
    </citation>
    <scope>NUCLEOTIDE SEQUENCE [LARGE SCALE GENOMIC DNA]</scope>
    <source>
        <strain evidence="11">RCC299 / NOUM17</strain>
    </source>
</reference>
<dbReference type="PANTHER" id="PTHR11246:SF1">
    <property type="entry name" value="PRE-MRNA-PROCESSING FACTOR 6"/>
    <property type="match status" value="1"/>
</dbReference>
<dbReference type="STRING" id="296587.C1EFS7"/>
<dbReference type="KEGG" id="mis:MICPUN_63388"/>
<keyword evidence="2" id="KW-0507">mRNA processing</keyword>
<name>C1EFS7_MICCC</name>
<dbReference type="InterPro" id="IPR003107">
    <property type="entry name" value="HAT"/>
</dbReference>
<evidence type="ECO:0000259" key="9">
    <source>
        <dbReference type="Pfam" id="PF06424"/>
    </source>
</evidence>
<dbReference type="RefSeq" id="XP_002505391.1">
    <property type="nucleotide sequence ID" value="XM_002505345.1"/>
</dbReference>
<dbReference type="GO" id="GO:2000636">
    <property type="term" value="P:positive regulation of primary miRNA processing"/>
    <property type="evidence" value="ECO:0007669"/>
    <property type="project" value="TreeGrafter"/>
</dbReference>
<evidence type="ECO:0000256" key="4">
    <source>
        <dbReference type="ARBA" id="ARBA00023187"/>
    </source>
</evidence>
<dbReference type="FunFam" id="1.25.40.10:FF:000384">
    <property type="entry name" value="Probable pre-mRNA splicing factor prp1"/>
    <property type="match status" value="1"/>
</dbReference>
<dbReference type="GO" id="GO:0071013">
    <property type="term" value="C:catalytic step 2 spliceosome"/>
    <property type="evidence" value="ECO:0007669"/>
    <property type="project" value="TreeGrafter"/>
</dbReference>
<dbReference type="PANTHER" id="PTHR11246">
    <property type="entry name" value="PRE-MRNA SPLICING FACTOR"/>
    <property type="match status" value="1"/>
</dbReference>
<keyword evidence="4" id="KW-0508">mRNA splicing</keyword>
<dbReference type="AlphaFoldDB" id="C1EFS7"/>
<dbReference type="Proteomes" id="UP000002009">
    <property type="component" value="Chromosome 13"/>
</dbReference>
<dbReference type="InterPro" id="IPR019734">
    <property type="entry name" value="TPR_rpt"/>
</dbReference>
<organism evidence="10 11">
    <name type="scientific">Micromonas commoda (strain RCC299 / NOUM17 / CCMP2709)</name>
    <name type="common">Picoplanktonic green alga</name>
    <dbReference type="NCBI Taxonomy" id="296587"/>
    <lineage>
        <taxon>Eukaryota</taxon>
        <taxon>Viridiplantae</taxon>
        <taxon>Chlorophyta</taxon>
        <taxon>Mamiellophyceae</taxon>
        <taxon>Mamiellales</taxon>
        <taxon>Mamiellaceae</taxon>
        <taxon>Micromonas</taxon>
    </lineage>
</organism>
<dbReference type="InterPro" id="IPR008847">
    <property type="entry name" value="Suf"/>
</dbReference>
<dbReference type="Pfam" id="PF05843">
    <property type="entry name" value="Suf"/>
    <property type="match status" value="1"/>
</dbReference>
<dbReference type="InterPro" id="IPR011990">
    <property type="entry name" value="TPR-like_helical_dom_sf"/>
</dbReference>
<dbReference type="Pfam" id="PF06424">
    <property type="entry name" value="PRP1_N"/>
    <property type="match status" value="1"/>
</dbReference>
<dbReference type="OMA" id="DGWAWYY"/>
<keyword evidence="11" id="KW-1185">Reference proteome</keyword>
<dbReference type="FunCoup" id="C1EFS7">
    <property type="interactions" value="2006"/>
</dbReference>
<keyword evidence="3" id="KW-0677">Repeat</keyword>
<dbReference type="SUPFAM" id="SSF48452">
    <property type="entry name" value="TPR-like"/>
    <property type="match status" value="4"/>
</dbReference>
<evidence type="ECO:0000313" key="10">
    <source>
        <dbReference type="EMBL" id="ACO66649.1"/>
    </source>
</evidence>
<dbReference type="GeneID" id="8248321"/>
<gene>
    <name evidence="10" type="ORF">MICPUN_63388</name>
</gene>
<dbReference type="InterPro" id="IPR045075">
    <property type="entry name" value="Syf1-like"/>
</dbReference>
<protein>
    <submittedName>
        <fullName evidence="10">mRNA splicing protein</fullName>
    </submittedName>
</protein>
<evidence type="ECO:0000256" key="5">
    <source>
        <dbReference type="ARBA" id="ARBA00023242"/>
    </source>
</evidence>
<sequence length="930" mass="102212">MAGRGYAPPTNFGEAPKGYVPGIGRGAAGFMTRSDLGGAVAPAPGQTGLGEGAGSRSALAKFQRENAEKQAEAAAAGGGGDADEDKDFDKFEGADGGLFANAEYDEDDEEADRIYAEIDAHMDSRRRAQREARLKEELEKYRRDNPKITEQFRDLKRKLGDVSYEEWDAIPDIGDYTIKKKKDFAQFAPAPDTLLQRALDEKGVSTQEVDDGALTDLNAVGEGRGTVLGLKLDKLSDSVSGQTVVDPKGYLTDLKSIKISSEAEISDIKKARLLLKSVISTNPKHAPGWIAAARLEELAGKLQAARSFIQKGCDACPKSEDVWIEAARLNTPENAKAILARGVVSLPNSVKIWMQAAKLEAEDDRKRRVLRRALENIPNSVKLWKAVVDLSREDDARVLLSRAVECCPQHVDLWLALARLETYEQARKVLNKARETLPTEPAIWITAAKLEEANGNGAMVGKIVERAVKSLGNHGVSVDREYWLKEAEAAEKNDPPALAVCREIVRVTVGAGVEEEDMKRTWKADAAECEKRGSTHTARAILAHACGVFPAKKGLWVLAAKLEKSVGDSAAMDALLKRAVVHCPRAEVLWLMAAKERWLCGDVPGARDVLEEAFVVNPDSEDIWLAAFKLEFENREPERARVLLAKIREKEGGASERVWMKSAIVEREVGDVAEERRMLAGGLEKFPTAWKMWLMLGQLEEAQGDVDAARTAYTKGCRRCHDAIPLWTAAATLEQRSGFSAKARAILEQARTRNPKNEWLWLAATRQERAADPSGVDPEAIKAADALLSKGLQECPASGALWAEAVKMAPRPQRKAKSVDALKRCDNDPRIIASIANLFWQDRKVDKARSWFNRSCTIDPDIGDHWAAYYRFELQHGGDAAAAAVAKRCREADPKHGELWQRVGKNVKNWHDDAETLLKKCVAEMGAGEA</sequence>
<evidence type="ECO:0000256" key="2">
    <source>
        <dbReference type="ARBA" id="ARBA00022664"/>
    </source>
</evidence>
<proteinExistence type="predicted"/>
<evidence type="ECO:0000256" key="7">
    <source>
        <dbReference type="SAM" id="MobiDB-lite"/>
    </source>
</evidence>
<feature type="domain" description="Suppressor of forked" evidence="8">
    <location>
        <begin position="320"/>
        <end position="474"/>
    </location>
</feature>
<feature type="compositionally biased region" description="Basic and acidic residues" evidence="7">
    <location>
        <begin position="62"/>
        <end position="71"/>
    </location>
</feature>
<dbReference type="Pfam" id="PF13428">
    <property type="entry name" value="TPR_14"/>
    <property type="match status" value="1"/>
</dbReference>
<keyword evidence="5" id="KW-0539">Nucleus</keyword>
<dbReference type="GO" id="GO:0000244">
    <property type="term" value="P:spliceosomal tri-snRNP complex assembly"/>
    <property type="evidence" value="ECO:0007669"/>
    <property type="project" value="TreeGrafter"/>
</dbReference>
<evidence type="ECO:0000313" key="11">
    <source>
        <dbReference type="Proteomes" id="UP000002009"/>
    </source>
</evidence>
<evidence type="ECO:0000256" key="6">
    <source>
        <dbReference type="SAM" id="Coils"/>
    </source>
</evidence>
<dbReference type="EMBL" id="CP001331">
    <property type="protein sequence ID" value="ACO66649.1"/>
    <property type="molecule type" value="Genomic_DNA"/>
</dbReference>
<evidence type="ECO:0000256" key="1">
    <source>
        <dbReference type="ARBA" id="ARBA00004123"/>
    </source>
</evidence>
<feature type="region of interest" description="Disordered" evidence="7">
    <location>
        <begin position="33"/>
        <end position="94"/>
    </location>
</feature>
<dbReference type="InterPro" id="IPR010491">
    <property type="entry name" value="PRP1_N"/>
</dbReference>
<evidence type="ECO:0000259" key="8">
    <source>
        <dbReference type="Pfam" id="PF05843"/>
    </source>
</evidence>
<comment type="subcellular location">
    <subcellularLocation>
        <location evidence="1">Nucleus</location>
    </subcellularLocation>
</comment>
<feature type="coiled-coil region" evidence="6">
    <location>
        <begin position="131"/>
        <end position="158"/>
    </location>
</feature>
<dbReference type="SMART" id="SM00028">
    <property type="entry name" value="TPR"/>
    <property type="match status" value="3"/>
</dbReference>
<accession>C1EFS7</accession>
<dbReference type="SMART" id="SM00386">
    <property type="entry name" value="HAT"/>
    <property type="match status" value="15"/>
</dbReference>
<dbReference type="Gene3D" id="1.25.40.10">
    <property type="entry name" value="Tetratricopeptide repeat domain"/>
    <property type="match status" value="5"/>
</dbReference>
<dbReference type="eggNOG" id="KOG0495">
    <property type="taxonomic scope" value="Eukaryota"/>
</dbReference>
<feature type="domain" description="PRP1 splicing factor N-terminal" evidence="9">
    <location>
        <begin position="15"/>
        <end position="179"/>
    </location>
</feature>
<evidence type="ECO:0000256" key="3">
    <source>
        <dbReference type="ARBA" id="ARBA00022737"/>
    </source>
</evidence>
<dbReference type="FunFam" id="1.25.40.10:FF:000256">
    <property type="entry name" value="Probable pre-mRNA splicing factor prp1"/>
    <property type="match status" value="1"/>
</dbReference>
<dbReference type="InParanoid" id="C1EFS7"/>
<dbReference type="OrthoDB" id="440128at2759"/>